<protein>
    <submittedName>
        <fullName evidence="1">Uncharacterized protein</fullName>
    </submittedName>
</protein>
<proteinExistence type="predicted"/>
<evidence type="ECO:0000313" key="1">
    <source>
        <dbReference type="EMBL" id="OMJ66677.1"/>
    </source>
</evidence>
<dbReference type="SUPFAM" id="SSF51206">
    <property type="entry name" value="cAMP-binding domain-like"/>
    <property type="match status" value="1"/>
</dbReference>
<dbReference type="Gene3D" id="2.60.120.10">
    <property type="entry name" value="Jelly Rolls"/>
    <property type="match status" value="1"/>
</dbReference>
<sequence>MDTQKLETLKQLIKPFSKKPSSRSDTDISSITKIISSISIFNTINKAKNLQSFLNEIAKVLSIEIYDPGDLILNYGSLESKFT</sequence>
<name>A0A1R2AQ90_9CILI</name>
<dbReference type="EMBL" id="MPUH01001661">
    <property type="protein sequence ID" value="OMJ66677.1"/>
    <property type="molecule type" value="Genomic_DNA"/>
</dbReference>
<dbReference type="InterPro" id="IPR018490">
    <property type="entry name" value="cNMP-bd_dom_sf"/>
</dbReference>
<gene>
    <name evidence="1" type="ORF">SteCoe_36407</name>
</gene>
<reference evidence="1 2" key="1">
    <citation type="submission" date="2016-11" db="EMBL/GenBank/DDBJ databases">
        <title>The macronuclear genome of Stentor coeruleus: a giant cell with tiny introns.</title>
        <authorList>
            <person name="Slabodnick M."/>
            <person name="Ruby J.G."/>
            <person name="Reiff S.B."/>
            <person name="Swart E.C."/>
            <person name="Gosai S."/>
            <person name="Prabakaran S."/>
            <person name="Witkowska E."/>
            <person name="Larue G.E."/>
            <person name="Fisher S."/>
            <person name="Freeman R.M."/>
            <person name="Gunawardena J."/>
            <person name="Chu W."/>
            <person name="Stover N.A."/>
            <person name="Gregory B.D."/>
            <person name="Nowacki M."/>
            <person name="Derisi J."/>
            <person name="Roy S.W."/>
            <person name="Marshall W.F."/>
            <person name="Sood P."/>
        </authorList>
    </citation>
    <scope>NUCLEOTIDE SEQUENCE [LARGE SCALE GENOMIC DNA]</scope>
    <source>
        <strain evidence="1">WM001</strain>
    </source>
</reference>
<dbReference type="InterPro" id="IPR014710">
    <property type="entry name" value="RmlC-like_jellyroll"/>
</dbReference>
<evidence type="ECO:0000313" key="2">
    <source>
        <dbReference type="Proteomes" id="UP000187209"/>
    </source>
</evidence>
<keyword evidence="2" id="KW-1185">Reference proteome</keyword>
<accession>A0A1R2AQ90</accession>
<organism evidence="1 2">
    <name type="scientific">Stentor coeruleus</name>
    <dbReference type="NCBI Taxonomy" id="5963"/>
    <lineage>
        <taxon>Eukaryota</taxon>
        <taxon>Sar</taxon>
        <taxon>Alveolata</taxon>
        <taxon>Ciliophora</taxon>
        <taxon>Postciliodesmatophora</taxon>
        <taxon>Heterotrichea</taxon>
        <taxon>Heterotrichida</taxon>
        <taxon>Stentoridae</taxon>
        <taxon>Stentor</taxon>
    </lineage>
</organism>
<comment type="caution">
    <text evidence="1">The sequence shown here is derived from an EMBL/GenBank/DDBJ whole genome shotgun (WGS) entry which is preliminary data.</text>
</comment>
<dbReference type="Proteomes" id="UP000187209">
    <property type="component" value="Unassembled WGS sequence"/>
</dbReference>
<dbReference type="AlphaFoldDB" id="A0A1R2AQ90"/>